<keyword evidence="2" id="KW-1133">Transmembrane helix</keyword>
<name>X0VGH2_9ZZZZ</name>
<evidence type="ECO:0000313" key="3">
    <source>
        <dbReference type="EMBL" id="GAG11538.1"/>
    </source>
</evidence>
<accession>X0VGH2</accession>
<gene>
    <name evidence="3" type="ORF">S01H1_35418</name>
</gene>
<dbReference type="EMBL" id="BARS01022134">
    <property type="protein sequence ID" value="GAG11538.1"/>
    <property type="molecule type" value="Genomic_DNA"/>
</dbReference>
<reference evidence="3" key="1">
    <citation type="journal article" date="2014" name="Front. Microbiol.">
        <title>High frequency of phylogenetically diverse reductive dehalogenase-homologous genes in deep subseafloor sedimentary metagenomes.</title>
        <authorList>
            <person name="Kawai M."/>
            <person name="Futagami T."/>
            <person name="Toyoda A."/>
            <person name="Takaki Y."/>
            <person name="Nishi S."/>
            <person name="Hori S."/>
            <person name="Arai W."/>
            <person name="Tsubouchi T."/>
            <person name="Morono Y."/>
            <person name="Uchiyama I."/>
            <person name="Ito T."/>
            <person name="Fujiyama A."/>
            <person name="Inagaki F."/>
            <person name="Takami H."/>
        </authorList>
    </citation>
    <scope>NUCLEOTIDE SEQUENCE</scope>
    <source>
        <strain evidence="3">Expedition CK06-06</strain>
    </source>
</reference>
<keyword evidence="2" id="KW-0472">Membrane</keyword>
<keyword evidence="1" id="KW-0175">Coiled coil</keyword>
<evidence type="ECO:0000256" key="2">
    <source>
        <dbReference type="SAM" id="Phobius"/>
    </source>
</evidence>
<protein>
    <submittedName>
        <fullName evidence="3">Uncharacterized protein</fullName>
    </submittedName>
</protein>
<organism evidence="3">
    <name type="scientific">marine sediment metagenome</name>
    <dbReference type="NCBI Taxonomy" id="412755"/>
    <lineage>
        <taxon>unclassified sequences</taxon>
        <taxon>metagenomes</taxon>
        <taxon>ecological metagenomes</taxon>
    </lineage>
</organism>
<feature type="transmembrane region" description="Helical" evidence="2">
    <location>
        <begin position="12"/>
        <end position="29"/>
    </location>
</feature>
<sequence>MGVIIPIILKAVPWQAIFGIVIKLVFAIWDKNKKYEASKKMMLMLINEVDRQTPIKIRTKYQKDIDDITREIMKEEIAVKNLKKGYKAYEDELRDLRANSGL</sequence>
<feature type="non-terminal residue" evidence="3">
    <location>
        <position position="102"/>
    </location>
</feature>
<evidence type="ECO:0000256" key="1">
    <source>
        <dbReference type="SAM" id="Coils"/>
    </source>
</evidence>
<dbReference type="AlphaFoldDB" id="X0VGH2"/>
<comment type="caution">
    <text evidence="3">The sequence shown here is derived from an EMBL/GenBank/DDBJ whole genome shotgun (WGS) entry which is preliminary data.</text>
</comment>
<keyword evidence="2" id="KW-0812">Transmembrane</keyword>
<feature type="coiled-coil region" evidence="1">
    <location>
        <begin position="72"/>
        <end position="99"/>
    </location>
</feature>
<proteinExistence type="predicted"/>